<sequence>MIDWCYSTASRCCHCDQRACFPDERTADRFVTKSERRLVSFACPVGNGWHVIYPAVELKASVPRR</sequence>
<reference evidence="2" key="1">
    <citation type="submission" date="2016-10" db="EMBL/GenBank/DDBJ databases">
        <authorList>
            <person name="Varghese N."/>
            <person name="Submissions S."/>
        </authorList>
    </citation>
    <scope>NUCLEOTIDE SEQUENCE [LARGE SCALE GENOMIC DNA]</scope>
    <source>
        <strain evidence="2">CGMCC 4.5579</strain>
    </source>
</reference>
<evidence type="ECO:0000313" key="1">
    <source>
        <dbReference type="EMBL" id="SFP26383.1"/>
    </source>
</evidence>
<dbReference type="RefSeq" id="WP_092528677.1">
    <property type="nucleotide sequence ID" value="NZ_FOWW01000002.1"/>
</dbReference>
<dbReference type="OrthoDB" id="5192733at2"/>
<dbReference type="Proteomes" id="UP000198727">
    <property type="component" value="Unassembled WGS sequence"/>
</dbReference>
<proteinExistence type="predicted"/>
<keyword evidence="2" id="KW-1185">Reference proteome</keyword>
<accession>A0A1I5NX84</accession>
<evidence type="ECO:0000313" key="2">
    <source>
        <dbReference type="Proteomes" id="UP000198727"/>
    </source>
</evidence>
<name>A0A1I5NX84_9PSEU</name>
<dbReference type="AlphaFoldDB" id="A0A1I5NX84"/>
<dbReference type="EMBL" id="FOWW01000002">
    <property type="protein sequence ID" value="SFP26383.1"/>
    <property type="molecule type" value="Genomic_DNA"/>
</dbReference>
<gene>
    <name evidence="1" type="ORF">SAMN05421810_10264</name>
</gene>
<organism evidence="1 2">
    <name type="scientific">Amycolatopsis arida</name>
    <dbReference type="NCBI Taxonomy" id="587909"/>
    <lineage>
        <taxon>Bacteria</taxon>
        <taxon>Bacillati</taxon>
        <taxon>Actinomycetota</taxon>
        <taxon>Actinomycetes</taxon>
        <taxon>Pseudonocardiales</taxon>
        <taxon>Pseudonocardiaceae</taxon>
        <taxon>Amycolatopsis</taxon>
    </lineage>
</organism>
<dbReference type="STRING" id="587909.SAMN05421810_10264"/>
<protein>
    <submittedName>
        <fullName evidence="1">Uncharacterized protein</fullName>
    </submittedName>
</protein>